<accession>A0A542EEU4</accession>
<dbReference type="RefSeq" id="WP_141927824.1">
    <property type="nucleotide sequence ID" value="NZ_BAABCI010000002.1"/>
</dbReference>
<dbReference type="Proteomes" id="UP000320806">
    <property type="component" value="Unassembled WGS sequence"/>
</dbReference>
<name>A0A542EEU4_9MICO</name>
<evidence type="ECO:0000313" key="2">
    <source>
        <dbReference type="Proteomes" id="UP000320806"/>
    </source>
</evidence>
<keyword evidence="2" id="KW-1185">Reference proteome</keyword>
<protein>
    <submittedName>
        <fullName evidence="1">Uncharacterized protein</fullName>
    </submittedName>
</protein>
<gene>
    <name evidence="1" type="ORF">FB459_1282</name>
</gene>
<comment type="caution">
    <text evidence="1">The sequence shown here is derived from an EMBL/GenBank/DDBJ whole genome shotgun (WGS) entry which is preliminary data.</text>
</comment>
<dbReference type="EMBL" id="VFMO01000001">
    <property type="protein sequence ID" value="TQJ13847.1"/>
    <property type="molecule type" value="Genomic_DNA"/>
</dbReference>
<dbReference type="AlphaFoldDB" id="A0A542EEU4"/>
<proteinExistence type="predicted"/>
<reference evidence="1 2" key="1">
    <citation type="submission" date="2019-06" db="EMBL/GenBank/DDBJ databases">
        <title>Sequencing the genomes of 1000 actinobacteria strains.</title>
        <authorList>
            <person name="Klenk H.-P."/>
        </authorList>
    </citation>
    <scope>NUCLEOTIDE SEQUENCE [LARGE SCALE GENOMIC DNA]</scope>
    <source>
        <strain evidence="1 2">DSM 19828</strain>
    </source>
</reference>
<sequence length="84" mass="9570">MTWQEKRNGWIGVDGQTIRSADTFTEVHIEWNVPERSDAVAVQLAWYEGELALHVRTDEWAVLTKRTALDVAASIIRLASQMDD</sequence>
<organism evidence="1 2">
    <name type="scientific">Yimella lutea</name>
    <dbReference type="NCBI Taxonomy" id="587872"/>
    <lineage>
        <taxon>Bacteria</taxon>
        <taxon>Bacillati</taxon>
        <taxon>Actinomycetota</taxon>
        <taxon>Actinomycetes</taxon>
        <taxon>Micrococcales</taxon>
        <taxon>Dermacoccaceae</taxon>
        <taxon>Yimella</taxon>
    </lineage>
</organism>
<evidence type="ECO:0000313" key="1">
    <source>
        <dbReference type="EMBL" id="TQJ13847.1"/>
    </source>
</evidence>